<name>A0A7Y6DFW1_9PSED</name>
<dbReference type="SMART" id="SM00530">
    <property type="entry name" value="HTH_XRE"/>
    <property type="match status" value="1"/>
</dbReference>
<evidence type="ECO:0000313" key="3">
    <source>
        <dbReference type="Proteomes" id="UP000536720"/>
    </source>
</evidence>
<dbReference type="CDD" id="cd00093">
    <property type="entry name" value="HTH_XRE"/>
    <property type="match status" value="1"/>
</dbReference>
<dbReference type="InterPro" id="IPR001387">
    <property type="entry name" value="Cro/C1-type_HTH"/>
</dbReference>
<dbReference type="AlphaFoldDB" id="A0A7Y6DFW1"/>
<comment type="caution">
    <text evidence="2">The sequence shown here is derived from an EMBL/GenBank/DDBJ whole genome shotgun (WGS) entry which is preliminary data.</text>
</comment>
<dbReference type="Gene3D" id="1.10.260.40">
    <property type="entry name" value="lambda repressor-like DNA-binding domains"/>
    <property type="match status" value="1"/>
</dbReference>
<evidence type="ECO:0000259" key="1">
    <source>
        <dbReference type="PROSITE" id="PS50943"/>
    </source>
</evidence>
<reference evidence="2 3" key="1">
    <citation type="journal article" date="2020" name="Front. Plant Sci.">
        <title>Isolation of Rhizosphere Bacteria That Improve Quality and Water Stress Tolerance in Greenhouse Ornamentals.</title>
        <authorList>
            <person name="Nordstedt N.P."/>
            <person name="Jones M.L."/>
        </authorList>
    </citation>
    <scope>NUCLEOTIDE SEQUENCE [LARGE SCALE GENOMIC DNA]</scope>
    <source>
        <strain evidence="2 3">C7D2</strain>
    </source>
</reference>
<gene>
    <name evidence="2" type="ORF">HNO91_05775</name>
</gene>
<evidence type="ECO:0000313" key="2">
    <source>
        <dbReference type="EMBL" id="NUT85917.1"/>
    </source>
</evidence>
<proteinExistence type="predicted"/>
<feature type="domain" description="HTH cro/C1-type" evidence="1">
    <location>
        <begin position="11"/>
        <end position="64"/>
    </location>
</feature>
<dbReference type="GO" id="GO:0003677">
    <property type="term" value="F:DNA binding"/>
    <property type="evidence" value="ECO:0007669"/>
    <property type="project" value="InterPro"/>
</dbReference>
<dbReference type="SUPFAM" id="SSF47413">
    <property type="entry name" value="lambda repressor-like DNA-binding domains"/>
    <property type="match status" value="1"/>
</dbReference>
<dbReference type="EMBL" id="JABFMR010000003">
    <property type="protein sequence ID" value="NUT85917.1"/>
    <property type="molecule type" value="Genomic_DNA"/>
</dbReference>
<dbReference type="Proteomes" id="UP000536720">
    <property type="component" value="Unassembled WGS sequence"/>
</dbReference>
<organism evidence="2 3">
    <name type="scientific">Pseudomonas corrugata</name>
    <dbReference type="NCBI Taxonomy" id="47879"/>
    <lineage>
        <taxon>Bacteria</taxon>
        <taxon>Pseudomonadati</taxon>
        <taxon>Pseudomonadota</taxon>
        <taxon>Gammaproteobacteria</taxon>
        <taxon>Pseudomonadales</taxon>
        <taxon>Pseudomonadaceae</taxon>
        <taxon>Pseudomonas</taxon>
    </lineage>
</organism>
<dbReference type="PROSITE" id="PS50943">
    <property type="entry name" value="HTH_CROC1"/>
    <property type="match status" value="1"/>
</dbReference>
<protein>
    <submittedName>
        <fullName evidence="2">XRE family transcriptional regulator</fullName>
    </submittedName>
</protein>
<dbReference type="InterPro" id="IPR010982">
    <property type="entry name" value="Lambda_DNA-bd_dom_sf"/>
</dbReference>
<sequence>MLIAAGIGERLREERDRLGMNQTDFGVAAGVSRGTQKAYELESSSPDIRYLCALQGMDVDVHYILTGSRISQDPAGLSPEEAQVLEQFRSLPAKDRDAVSRLTAGLVLMKNATT</sequence>
<accession>A0A7Y6DFW1</accession>